<gene>
    <name evidence="2" type="ORF">GSTENG00023430001</name>
</gene>
<accession>Q4S663</accession>
<dbReference type="AlphaFoldDB" id="Q4S663"/>
<dbReference type="KEGG" id="tng:GSTEN00023430G001"/>
<reference evidence="2" key="2">
    <citation type="submission" date="2004-02" db="EMBL/GenBank/DDBJ databases">
        <authorList>
            <consortium name="Genoscope"/>
            <consortium name="Whitehead Institute Centre for Genome Research"/>
        </authorList>
    </citation>
    <scope>NUCLEOTIDE SEQUENCE</scope>
</reference>
<dbReference type="EMBL" id="CAAE01014729">
    <property type="protein sequence ID" value="CAG03869.1"/>
    <property type="molecule type" value="Genomic_DNA"/>
</dbReference>
<name>Q4S663_TETNG</name>
<reference evidence="2" key="1">
    <citation type="journal article" date="2004" name="Nature">
        <title>Genome duplication in the teleost fish Tetraodon nigroviridis reveals the early vertebrate proto-karyotype.</title>
        <authorList>
            <person name="Jaillon O."/>
            <person name="Aury J.-M."/>
            <person name="Brunet F."/>
            <person name="Petit J.-L."/>
            <person name="Stange-Thomann N."/>
            <person name="Mauceli E."/>
            <person name="Bouneau L."/>
            <person name="Fischer C."/>
            <person name="Ozouf-Costaz C."/>
            <person name="Bernot A."/>
            <person name="Nicaud S."/>
            <person name="Jaffe D."/>
            <person name="Fisher S."/>
            <person name="Lutfalla G."/>
            <person name="Dossat C."/>
            <person name="Segurens B."/>
            <person name="Dasilva C."/>
            <person name="Salanoubat M."/>
            <person name="Levy M."/>
            <person name="Boudet N."/>
            <person name="Castellano S."/>
            <person name="Anthouard V."/>
            <person name="Jubin C."/>
            <person name="Castelli V."/>
            <person name="Katinka M."/>
            <person name="Vacherie B."/>
            <person name="Biemont C."/>
            <person name="Skalli Z."/>
            <person name="Cattolico L."/>
            <person name="Poulain J."/>
            <person name="De Berardinis V."/>
            <person name="Cruaud C."/>
            <person name="Duprat S."/>
            <person name="Brottier P."/>
            <person name="Coutanceau J.-P."/>
            <person name="Gouzy J."/>
            <person name="Parra G."/>
            <person name="Lardier G."/>
            <person name="Chapple C."/>
            <person name="McKernan K.J."/>
            <person name="McEwan P."/>
            <person name="Bosak S."/>
            <person name="Kellis M."/>
            <person name="Volff J.-N."/>
            <person name="Guigo R."/>
            <person name="Zody M.C."/>
            <person name="Mesirov J."/>
            <person name="Lindblad-Toh K."/>
            <person name="Birren B."/>
            <person name="Nusbaum C."/>
            <person name="Kahn D."/>
            <person name="Robinson-Rechavi M."/>
            <person name="Laudet V."/>
            <person name="Schachter V."/>
            <person name="Quetier F."/>
            <person name="Saurin W."/>
            <person name="Scarpelli C."/>
            <person name="Wincker P."/>
            <person name="Lander E.S."/>
            <person name="Weissenbach J."/>
            <person name="Roest Crollius H."/>
        </authorList>
    </citation>
    <scope>NUCLEOTIDE SEQUENCE [LARGE SCALE GENOMIC DNA]</scope>
</reference>
<proteinExistence type="predicted"/>
<protein>
    <submittedName>
        <fullName evidence="2">(spotted green pufferfish) hypothetical protein</fullName>
    </submittedName>
</protein>
<organism evidence="2">
    <name type="scientific">Tetraodon nigroviridis</name>
    <name type="common">Spotted green pufferfish</name>
    <name type="synonym">Chelonodon nigroviridis</name>
    <dbReference type="NCBI Taxonomy" id="99883"/>
    <lineage>
        <taxon>Eukaryota</taxon>
        <taxon>Metazoa</taxon>
        <taxon>Chordata</taxon>
        <taxon>Craniata</taxon>
        <taxon>Vertebrata</taxon>
        <taxon>Euteleostomi</taxon>
        <taxon>Actinopterygii</taxon>
        <taxon>Neopterygii</taxon>
        <taxon>Teleostei</taxon>
        <taxon>Neoteleostei</taxon>
        <taxon>Acanthomorphata</taxon>
        <taxon>Eupercaria</taxon>
        <taxon>Tetraodontiformes</taxon>
        <taxon>Tetradontoidea</taxon>
        <taxon>Tetraodontidae</taxon>
        <taxon>Tetraodon</taxon>
    </lineage>
</organism>
<sequence>MWRGGGFLLPPSGRACYSAALRINEAVPVIMLQEVHGWQHHKQHRAAAAFLLRRCPKQTVARVDAVSRSPQASRGSSVAHPGLVPPERGGRWRLMQAGSPCCIEAMVPEEPGTGSRVCQPCLRDLI</sequence>
<feature type="region of interest" description="Disordered" evidence="1">
    <location>
        <begin position="65"/>
        <end position="85"/>
    </location>
</feature>
<evidence type="ECO:0000256" key="1">
    <source>
        <dbReference type="SAM" id="MobiDB-lite"/>
    </source>
</evidence>
<evidence type="ECO:0000313" key="2">
    <source>
        <dbReference type="EMBL" id="CAG03869.1"/>
    </source>
</evidence>
<comment type="caution">
    <text evidence="2">The sequence shown here is derived from an EMBL/GenBank/DDBJ whole genome shotgun (WGS) entry which is preliminary data.</text>
</comment>